<sequence>MSAGIGWILAVLGLQRGLELWVARRHSAWARAQGGVEAGREHYSLLVGVHLLFFVGLAVEVIGFATSPPDWWPLPLALFLLAQALRIWCLVALGPYWNTRIWVIPAHPPVTRGPYRYLRHPNYVVVVIELLTLPLALGAWVTAITVSLLNLWVLMRFRIPTEEAALAEYTDYQETMAGHHRWLPFRSR</sequence>
<keyword evidence="4 5" id="KW-0472">Membrane</keyword>
<dbReference type="GO" id="GO:0004671">
    <property type="term" value="F:protein C-terminal S-isoprenylcysteine carboxyl O-methyltransferase activity"/>
    <property type="evidence" value="ECO:0007669"/>
    <property type="project" value="InterPro"/>
</dbReference>
<keyword evidence="6" id="KW-0808">Transferase</keyword>
<keyword evidence="2 5" id="KW-0812">Transmembrane</keyword>
<dbReference type="PANTHER" id="PTHR43847:SF1">
    <property type="entry name" value="BLL3993 PROTEIN"/>
    <property type="match status" value="1"/>
</dbReference>
<comment type="caution">
    <text evidence="6">The sequence shown here is derived from an EMBL/GenBank/DDBJ whole genome shotgun (WGS) entry which is preliminary data.</text>
</comment>
<feature type="transmembrane region" description="Helical" evidence="5">
    <location>
        <begin position="76"/>
        <end position="97"/>
    </location>
</feature>
<reference evidence="6 7" key="1">
    <citation type="submission" date="2018-04" db="EMBL/GenBank/DDBJ databases">
        <title>Genomic Encyclopedia of Archaeal and Bacterial Type Strains, Phase II (KMG-II): from individual species to whole genera.</title>
        <authorList>
            <person name="Goeker M."/>
        </authorList>
    </citation>
    <scope>NUCLEOTIDE SEQUENCE [LARGE SCALE GENOMIC DNA]</scope>
    <source>
        <strain evidence="6 7">DSM 45169</strain>
    </source>
</reference>
<proteinExistence type="predicted"/>
<organism evidence="6 7">
    <name type="scientific">Desmospora activa DSM 45169</name>
    <dbReference type="NCBI Taxonomy" id="1121389"/>
    <lineage>
        <taxon>Bacteria</taxon>
        <taxon>Bacillati</taxon>
        <taxon>Bacillota</taxon>
        <taxon>Bacilli</taxon>
        <taxon>Bacillales</taxon>
        <taxon>Thermoactinomycetaceae</taxon>
        <taxon>Desmospora</taxon>
    </lineage>
</organism>
<dbReference type="Proteomes" id="UP000241639">
    <property type="component" value="Unassembled WGS sequence"/>
</dbReference>
<dbReference type="RefSeq" id="WP_107724527.1">
    <property type="nucleotide sequence ID" value="NZ_PZZP01000001.1"/>
</dbReference>
<evidence type="ECO:0000256" key="3">
    <source>
        <dbReference type="ARBA" id="ARBA00022989"/>
    </source>
</evidence>
<dbReference type="EMBL" id="PZZP01000001">
    <property type="protein sequence ID" value="PTM57643.1"/>
    <property type="molecule type" value="Genomic_DNA"/>
</dbReference>
<dbReference type="InterPro" id="IPR007269">
    <property type="entry name" value="ICMT_MeTrfase"/>
</dbReference>
<gene>
    <name evidence="6" type="ORF">C8J48_0193</name>
</gene>
<evidence type="ECO:0000256" key="5">
    <source>
        <dbReference type="SAM" id="Phobius"/>
    </source>
</evidence>
<evidence type="ECO:0000313" key="7">
    <source>
        <dbReference type="Proteomes" id="UP000241639"/>
    </source>
</evidence>
<keyword evidence="3 5" id="KW-1133">Transmembrane helix</keyword>
<evidence type="ECO:0000256" key="2">
    <source>
        <dbReference type="ARBA" id="ARBA00022692"/>
    </source>
</evidence>
<keyword evidence="7" id="KW-1185">Reference proteome</keyword>
<dbReference type="GO" id="GO:0016020">
    <property type="term" value="C:membrane"/>
    <property type="evidence" value="ECO:0007669"/>
    <property type="project" value="UniProtKB-SubCell"/>
</dbReference>
<feature type="transmembrane region" description="Helical" evidence="5">
    <location>
        <begin position="42"/>
        <end position="64"/>
    </location>
</feature>
<evidence type="ECO:0000313" key="6">
    <source>
        <dbReference type="EMBL" id="PTM57643.1"/>
    </source>
</evidence>
<feature type="transmembrane region" description="Helical" evidence="5">
    <location>
        <begin position="123"/>
        <end position="149"/>
    </location>
</feature>
<evidence type="ECO:0000256" key="1">
    <source>
        <dbReference type="ARBA" id="ARBA00004141"/>
    </source>
</evidence>
<dbReference type="InterPro" id="IPR052527">
    <property type="entry name" value="Metal_cation-efflux_comp"/>
</dbReference>
<dbReference type="OrthoDB" id="7203053at2"/>
<keyword evidence="6" id="KW-0489">Methyltransferase</keyword>
<accession>A0A2T4Z6X4</accession>
<dbReference type="Gene3D" id="1.20.120.1630">
    <property type="match status" value="1"/>
</dbReference>
<dbReference type="GO" id="GO:0032259">
    <property type="term" value="P:methylation"/>
    <property type="evidence" value="ECO:0007669"/>
    <property type="project" value="UniProtKB-KW"/>
</dbReference>
<dbReference type="AlphaFoldDB" id="A0A2T4Z6X4"/>
<comment type="subcellular location">
    <subcellularLocation>
        <location evidence="1">Membrane</location>
        <topology evidence="1">Multi-pass membrane protein</topology>
    </subcellularLocation>
</comment>
<protein>
    <submittedName>
        <fullName evidence="6">Methyltransferase</fullName>
    </submittedName>
</protein>
<name>A0A2T4Z6X4_9BACL</name>
<dbReference type="PANTHER" id="PTHR43847">
    <property type="entry name" value="BLL3993 PROTEIN"/>
    <property type="match status" value="1"/>
</dbReference>
<dbReference type="Pfam" id="PF04140">
    <property type="entry name" value="ICMT"/>
    <property type="match status" value="1"/>
</dbReference>
<evidence type="ECO:0000256" key="4">
    <source>
        <dbReference type="ARBA" id="ARBA00023136"/>
    </source>
</evidence>